<keyword evidence="12" id="KW-1185">Reference proteome</keyword>
<feature type="chain" id="PRO_5020348183" description="Parvulin-like PPIase" evidence="9">
    <location>
        <begin position="25"/>
        <end position="288"/>
    </location>
</feature>
<evidence type="ECO:0000256" key="2">
    <source>
        <dbReference type="ARBA" id="ARBA00007656"/>
    </source>
</evidence>
<keyword evidence="5 8" id="KW-0697">Rotamase</keyword>
<gene>
    <name evidence="11" type="ORF">EV662_108113</name>
</gene>
<evidence type="ECO:0000256" key="4">
    <source>
        <dbReference type="ARBA" id="ARBA00018370"/>
    </source>
</evidence>
<comment type="catalytic activity">
    <reaction evidence="1">
        <text>[protein]-peptidylproline (omega=180) = [protein]-peptidylproline (omega=0)</text>
        <dbReference type="Rhea" id="RHEA:16237"/>
        <dbReference type="Rhea" id="RHEA-COMP:10747"/>
        <dbReference type="Rhea" id="RHEA-COMP:10748"/>
        <dbReference type="ChEBI" id="CHEBI:83833"/>
        <dbReference type="ChEBI" id="CHEBI:83834"/>
        <dbReference type="EC" id="5.2.1.8"/>
    </reaction>
</comment>
<evidence type="ECO:0000256" key="8">
    <source>
        <dbReference type="PROSITE-ProRule" id="PRU00278"/>
    </source>
</evidence>
<dbReference type="GO" id="GO:0003755">
    <property type="term" value="F:peptidyl-prolyl cis-trans isomerase activity"/>
    <property type="evidence" value="ECO:0007669"/>
    <property type="project" value="UniProtKB-KW"/>
</dbReference>
<dbReference type="Gene3D" id="3.10.50.40">
    <property type="match status" value="1"/>
</dbReference>
<dbReference type="SUPFAM" id="SSF54534">
    <property type="entry name" value="FKBP-like"/>
    <property type="match status" value="1"/>
</dbReference>
<dbReference type="Proteomes" id="UP000294835">
    <property type="component" value="Unassembled WGS sequence"/>
</dbReference>
<evidence type="ECO:0000256" key="6">
    <source>
        <dbReference type="ARBA" id="ARBA00030642"/>
    </source>
</evidence>
<dbReference type="InterPro" id="IPR046357">
    <property type="entry name" value="PPIase_dom_sf"/>
</dbReference>
<dbReference type="AlphaFoldDB" id="A0A4R2PYG9"/>
<dbReference type="PANTHER" id="PTHR47245">
    <property type="entry name" value="PEPTIDYLPROLYL ISOMERASE"/>
    <property type="match status" value="1"/>
</dbReference>
<dbReference type="InterPro" id="IPR023058">
    <property type="entry name" value="PPIase_PpiC_CS"/>
</dbReference>
<dbReference type="EC" id="5.2.1.8" evidence="3"/>
<dbReference type="RefSeq" id="WP_243695851.1">
    <property type="nucleotide sequence ID" value="NZ_SLXP01000008.1"/>
</dbReference>
<evidence type="ECO:0000256" key="9">
    <source>
        <dbReference type="SAM" id="SignalP"/>
    </source>
</evidence>
<comment type="caution">
    <text evidence="11">The sequence shown here is derived from an EMBL/GenBank/DDBJ whole genome shotgun (WGS) entry which is preliminary data.</text>
</comment>
<feature type="domain" description="PpiC" evidence="10">
    <location>
        <begin position="140"/>
        <end position="229"/>
    </location>
</feature>
<evidence type="ECO:0000256" key="7">
    <source>
        <dbReference type="ARBA" id="ARBA00031484"/>
    </source>
</evidence>
<evidence type="ECO:0000256" key="3">
    <source>
        <dbReference type="ARBA" id="ARBA00013194"/>
    </source>
</evidence>
<dbReference type="Pfam" id="PF00639">
    <property type="entry name" value="Rotamase"/>
    <property type="match status" value="1"/>
</dbReference>
<proteinExistence type="inferred from homology"/>
<dbReference type="SUPFAM" id="SSF109998">
    <property type="entry name" value="Triger factor/SurA peptide-binding domain-like"/>
    <property type="match status" value="1"/>
</dbReference>
<dbReference type="PANTHER" id="PTHR47245:SF2">
    <property type="entry name" value="PEPTIDYL-PROLYL CIS-TRANS ISOMERASE HP_0175-RELATED"/>
    <property type="match status" value="1"/>
</dbReference>
<keyword evidence="9" id="KW-0732">Signal</keyword>
<accession>A0A4R2PYG9</accession>
<dbReference type="PROSITE" id="PS01096">
    <property type="entry name" value="PPIC_PPIASE_1"/>
    <property type="match status" value="1"/>
</dbReference>
<evidence type="ECO:0000256" key="1">
    <source>
        <dbReference type="ARBA" id="ARBA00000971"/>
    </source>
</evidence>
<dbReference type="InterPro" id="IPR050245">
    <property type="entry name" value="PrsA_foldase"/>
</dbReference>
<dbReference type="EMBL" id="SLXP01000008">
    <property type="protein sequence ID" value="TCP40238.1"/>
    <property type="molecule type" value="Genomic_DNA"/>
</dbReference>
<evidence type="ECO:0000256" key="5">
    <source>
        <dbReference type="ARBA" id="ARBA00023110"/>
    </source>
</evidence>
<sequence length="288" mass="31241">MPKASMPLFTGVFVAGLMVLPALAQDQPVPPATAQTVVATVNGTDITMGHMILLHSRLPEEYRQLPKPVLFRAMLDQMVQQTLLAQSFDGEIPAFVEMSLENEKRGMIASQAMQLVIEEAVSEDAIAARYAAFVAGIEGQREFNASHILVDSEQAAREAIAELEGGKEFADVARERSTGPSAPNGGNLGWFTTGQMVAPFEAAVLEMEPGKVSAPVETQFGWHVIRLNEVRTATAPTLDEARGQIVDELRSNAIETRLRDLTESAQITRVEPDEIDTDAIADTSLLLE</sequence>
<organism evidence="11 12">
    <name type="scientific">Rhodovulum marinum</name>
    <dbReference type="NCBI Taxonomy" id="320662"/>
    <lineage>
        <taxon>Bacteria</taxon>
        <taxon>Pseudomonadati</taxon>
        <taxon>Pseudomonadota</taxon>
        <taxon>Alphaproteobacteria</taxon>
        <taxon>Rhodobacterales</taxon>
        <taxon>Paracoccaceae</taxon>
        <taxon>Rhodovulum</taxon>
    </lineage>
</organism>
<reference evidence="11 12" key="1">
    <citation type="submission" date="2019-03" db="EMBL/GenBank/DDBJ databases">
        <title>Genomic Encyclopedia of Type Strains, Phase IV (KMG-IV): sequencing the most valuable type-strain genomes for metagenomic binning, comparative biology and taxonomic classification.</title>
        <authorList>
            <person name="Goeker M."/>
        </authorList>
    </citation>
    <scope>NUCLEOTIDE SEQUENCE [LARGE SCALE GENOMIC DNA]</scope>
    <source>
        <strain evidence="11 12">DSM 18063</strain>
    </source>
</reference>
<name>A0A4R2PYG9_9RHOB</name>
<feature type="signal peptide" evidence="9">
    <location>
        <begin position="1"/>
        <end position="24"/>
    </location>
</feature>
<keyword evidence="8 11" id="KW-0413">Isomerase</keyword>
<dbReference type="PROSITE" id="PS50198">
    <property type="entry name" value="PPIC_PPIASE_2"/>
    <property type="match status" value="1"/>
</dbReference>
<evidence type="ECO:0000259" key="10">
    <source>
        <dbReference type="PROSITE" id="PS50198"/>
    </source>
</evidence>
<dbReference type="InterPro" id="IPR027304">
    <property type="entry name" value="Trigger_fact/SurA_dom_sf"/>
</dbReference>
<evidence type="ECO:0000313" key="11">
    <source>
        <dbReference type="EMBL" id="TCP40238.1"/>
    </source>
</evidence>
<evidence type="ECO:0000313" key="12">
    <source>
        <dbReference type="Proteomes" id="UP000294835"/>
    </source>
</evidence>
<comment type="similarity">
    <text evidence="2">Belongs to the PpiC/parvulin rotamase family.</text>
</comment>
<protein>
    <recommendedName>
        <fullName evidence="4">Parvulin-like PPIase</fullName>
        <ecNumber evidence="3">5.2.1.8</ecNumber>
    </recommendedName>
    <alternativeName>
        <fullName evidence="6">Peptidyl-prolyl cis-trans isomerase plp</fullName>
    </alternativeName>
    <alternativeName>
        <fullName evidence="7">Rotamase plp</fullName>
    </alternativeName>
</protein>
<dbReference type="InterPro" id="IPR000297">
    <property type="entry name" value="PPIase_PpiC"/>
</dbReference>